<protein>
    <recommendedName>
        <fullName evidence="1">ApeA N-terminal domain-containing protein</fullName>
    </recommendedName>
</protein>
<accession>A0A8J8BHQ1</accession>
<evidence type="ECO:0000313" key="3">
    <source>
        <dbReference type="Proteomes" id="UP000677913"/>
    </source>
</evidence>
<evidence type="ECO:0000313" key="2">
    <source>
        <dbReference type="EMBL" id="MBS2967059.1"/>
    </source>
</evidence>
<feature type="domain" description="ApeA N-terminal" evidence="1">
    <location>
        <begin position="4"/>
        <end position="147"/>
    </location>
</feature>
<keyword evidence="3" id="KW-1185">Reference proteome</keyword>
<comment type="caution">
    <text evidence="2">The sequence shown here is derived from an EMBL/GenBank/DDBJ whole genome shotgun (WGS) entry which is preliminary data.</text>
</comment>
<dbReference type="Proteomes" id="UP000677913">
    <property type="component" value="Unassembled WGS sequence"/>
</dbReference>
<reference evidence="2" key="1">
    <citation type="submission" date="2021-04" db="EMBL/GenBank/DDBJ databases">
        <title>Genome based classification of Actinospica acidithermotolerans sp. nov., an actinobacterium isolated from an Indonesian hot spring.</title>
        <authorList>
            <person name="Kusuma A.B."/>
            <person name="Putra K.E."/>
            <person name="Nafisah S."/>
            <person name="Loh J."/>
            <person name="Nouioui I."/>
            <person name="Goodfellow M."/>
        </authorList>
    </citation>
    <scope>NUCLEOTIDE SEQUENCE</scope>
    <source>
        <strain evidence="2">DSM 45618</strain>
    </source>
</reference>
<organism evidence="2 3">
    <name type="scientific">Actinocrinis puniceicyclus</name>
    <dbReference type="NCBI Taxonomy" id="977794"/>
    <lineage>
        <taxon>Bacteria</taxon>
        <taxon>Bacillati</taxon>
        <taxon>Actinomycetota</taxon>
        <taxon>Actinomycetes</taxon>
        <taxon>Catenulisporales</taxon>
        <taxon>Actinospicaceae</taxon>
        <taxon>Actinocrinis</taxon>
    </lineage>
</organism>
<dbReference type="InterPro" id="IPR041223">
    <property type="entry name" value="ApeA_NTD"/>
</dbReference>
<sequence>MAVEAKGEWWLVGQPENKVSGTLRIEDSGRSELALIGTLHDLFSGATRTTASGGTTTVALTREALEQSGTYPRICGLSGSYSYTLEDCFRTDSSQSLGGGLATELIHVSRVFKGVWFEESEMAEAIAMVFAPAHLSYWVAREGGLFKSPLQVVQADDGAECGGELLQGWPEAGG</sequence>
<evidence type="ECO:0000259" key="1">
    <source>
        <dbReference type="Pfam" id="PF18862"/>
    </source>
</evidence>
<dbReference type="Pfam" id="PF18862">
    <property type="entry name" value="ApeA_NTD1"/>
    <property type="match status" value="1"/>
</dbReference>
<dbReference type="AlphaFoldDB" id="A0A8J8BHQ1"/>
<gene>
    <name evidence="2" type="ORF">KGA66_28760</name>
</gene>
<proteinExistence type="predicted"/>
<name>A0A8J8BHQ1_9ACTN</name>
<dbReference type="EMBL" id="JAGSXH010000283">
    <property type="protein sequence ID" value="MBS2967059.1"/>
    <property type="molecule type" value="Genomic_DNA"/>
</dbReference>